<comment type="similarity">
    <text evidence="3 10">Belongs to the FliL family.</text>
</comment>
<evidence type="ECO:0000256" key="9">
    <source>
        <dbReference type="ARBA" id="ARBA00023136"/>
    </source>
</evidence>
<name>A0ABY5LNF0_9VIBR</name>
<keyword evidence="7 10" id="KW-0283">Flagellar rotation</keyword>
<evidence type="ECO:0000256" key="1">
    <source>
        <dbReference type="ARBA" id="ARBA00002254"/>
    </source>
</evidence>
<keyword evidence="11" id="KW-0282">Flagellum</keyword>
<proteinExistence type="inferred from homology"/>
<keyword evidence="8" id="KW-1133">Transmembrane helix</keyword>
<evidence type="ECO:0000256" key="3">
    <source>
        <dbReference type="ARBA" id="ARBA00008281"/>
    </source>
</evidence>
<protein>
    <recommendedName>
        <fullName evidence="10">Flagellar protein FliL</fullName>
    </recommendedName>
</protein>
<dbReference type="InterPro" id="IPR005503">
    <property type="entry name" value="FliL"/>
</dbReference>
<dbReference type="PANTHER" id="PTHR35091:SF2">
    <property type="entry name" value="FLAGELLAR PROTEIN FLIL"/>
    <property type="match status" value="1"/>
</dbReference>
<accession>A0ABY5LNF0</accession>
<keyword evidence="12" id="KW-1185">Reference proteome</keyword>
<keyword evidence="6" id="KW-0812">Transmembrane</keyword>
<keyword evidence="10" id="KW-0997">Cell inner membrane</keyword>
<keyword evidence="11" id="KW-0966">Cell projection</keyword>
<comment type="function">
    <text evidence="1 10">Controls the rotational direction of flagella during chemotaxis.</text>
</comment>
<evidence type="ECO:0000256" key="10">
    <source>
        <dbReference type="RuleBase" id="RU364125"/>
    </source>
</evidence>
<keyword evidence="4" id="KW-1003">Cell membrane</keyword>
<dbReference type="PANTHER" id="PTHR35091">
    <property type="entry name" value="FLAGELLAR PROTEIN FLIL"/>
    <property type="match status" value="1"/>
</dbReference>
<evidence type="ECO:0000256" key="7">
    <source>
        <dbReference type="ARBA" id="ARBA00022779"/>
    </source>
</evidence>
<keyword evidence="11" id="KW-0969">Cilium</keyword>
<evidence type="ECO:0000256" key="5">
    <source>
        <dbReference type="ARBA" id="ARBA00022500"/>
    </source>
</evidence>
<evidence type="ECO:0000256" key="8">
    <source>
        <dbReference type="ARBA" id="ARBA00022989"/>
    </source>
</evidence>
<dbReference type="Proteomes" id="UP001058602">
    <property type="component" value="Chromosome 2"/>
</dbReference>
<dbReference type="Pfam" id="PF03748">
    <property type="entry name" value="FliL"/>
    <property type="match status" value="1"/>
</dbReference>
<dbReference type="EMBL" id="CP102097">
    <property type="protein sequence ID" value="UUM32302.1"/>
    <property type="molecule type" value="Genomic_DNA"/>
</dbReference>
<sequence length="163" mass="18439">MTKPQMISMFFAMIITSALVSAGTLAGGIWWLTKSGEGLSLTSSPLAFLSENQPEEEYKGPSFHPLDKLVLTVKGKKQTHFVMLELAIETRRLERIQQIDSYMPMIQNEMLKLFSDKTFDELQQTGAIDVLQGEVKETLLKAFEKTNLVHDIEDVLLTKYVVQ</sequence>
<reference evidence="11" key="1">
    <citation type="submission" date="2022-07" db="EMBL/GenBank/DDBJ databases">
        <title>Complete genome of Vibrio japonicus strain JCM 31412T and phylogenomic assessment of the Nereis clade of the genus Vibrio.</title>
        <authorList>
            <person name="Shlafstein M.D."/>
            <person name="Emsley S.A."/>
            <person name="Ushijima B."/>
            <person name="Videau P."/>
            <person name="Saw J.H."/>
        </authorList>
    </citation>
    <scope>NUCLEOTIDE SEQUENCE</scope>
    <source>
        <strain evidence="11">JCM 31412</strain>
    </source>
</reference>
<evidence type="ECO:0000313" key="12">
    <source>
        <dbReference type="Proteomes" id="UP001058602"/>
    </source>
</evidence>
<evidence type="ECO:0000256" key="6">
    <source>
        <dbReference type="ARBA" id="ARBA00022692"/>
    </source>
</evidence>
<dbReference type="RefSeq" id="WP_257085964.1">
    <property type="nucleotide sequence ID" value="NZ_CP102097.1"/>
</dbReference>
<organism evidence="11 12">
    <name type="scientific">Vibrio japonicus</name>
    <dbReference type="NCBI Taxonomy" id="1824638"/>
    <lineage>
        <taxon>Bacteria</taxon>
        <taxon>Pseudomonadati</taxon>
        <taxon>Pseudomonadota</taxon>
        <taxon>Gammaproteobacteria</taxon>
        <taxon>Vibrionales</taxon>
        <taxon>Vibrionaceae</taxon>
        <taxon>Vibrio</taxon>
    </lineage>
</organism>
<keyword evidence="5 10" id="KW-0145">Chemotaxis</keyword>
<keyword evidence="9 10" id="KW-0472">Membrane</keyword>
<comment type="subcellular location">
    <subcellularLocation>
        <location evidence="10">Cell inner membrane</location>
    </subcellularLocation>
    <subcellularLocation>
        <location evidence="2">Cell membrane</location>
        <topology evidence="2">Single-pass membrane protein</topology>
    </subcellularLocation>
</comment>
<evidence type="ECO:0000313" key="11">
    <source>
        <dbReference type="EMBL" id="UUM32302.1"/>
    </source>
</evidence>
<evidence type="ECO:0000256" key="4">
    <source>
        <dbReference type="ARBA" id="ARBA00022475"/>
    </source>
</evidence>
<evidence type="ECO:0000256" key="2">
    <source>
        <dbReference type="ARBA" id="ARBA00004162"/>
    </source>
</evidence>
<gene>
    <name evidence="11" type="ORF">NP165_18635</name>
</gene>